<dbReference type="InterPro" id="IPR021436">
    <property type="entry name" value="DUF3085"/>
</dbReference>
<sequence>MKLHFDHALVTRLLAHADAASEHTPTLDQLYDPACLRPGVKTRRPAYEDIDRTKIPAGLMLVGDQGIYLMSNGHPGLPGDNGEVNLVAYAREADTQASPEDWYDVKRASFGGDDGAEFLSAETIRKALEATARGHFWIDVSPTQIRCPFLAPPEEPRAGPSGTKGKGPSRQEKKGKV</sequence>
<dbReference type="AlphaFoldDB" id="A0A318Q007"/>
<dbReference type="STRING" id="1220579.GCA_001571345_02068"/>
<evidence type="ECO:0008006" key="4">
    <source>
        <dbReference type="Google" id="ProtNLM"/>
    </source>
</evidence>
<evidence type="ECO:0000313" key="3">
    <source>
        <dbReference type="Proteomes" id="UP000248257"/>
    </source>
</evidence>
<evidence type="ECO:0000313" key="2">
    <source>
        <dbReference type="EMBL" id="PYD56197.1"/>
    </source>
</evidence>
<evidence type="ECO:0000256" key="1">
    <source>
        <dbReference type="SAM" id="MobiDB-lite"/>
    </source>
</evidence>
<name>A0A318Q007_KOMXY</name>
<feature type="region of interest" description="Disordered" evidence="1">
    <location>
        <begin position="148"/>
        <end position="177"/>
    </location>
</feature>
<organism evidence="2 3">
    <name type="scientific">Komagataeibacter xylinus</name>
    <name type="common">Gluconacetobacter xylinus</name>
    <dbReference type="NCBI Taxonomy" id="28448"/>
    <lineage>
        <taxon>Bacteria</taxon>
        <taxon>Pseudomonadati</taxon>
        <taxon>Pseudomonadota</taxon>
        <taxon>Alphaproteobacteria</taxon>
        <taxon>Acetobacterales</taxon>
        <taxon>Acetobacteraceae</taxon>
        <taxon>Komagataeibacter</taxon>
    </lineage>
</organism>
<comment type="caution">
    <text evidence="2">The sequence shown here is derived from an EMBL/GenBank/DDBJ whole genome shotgun (WGS) entry which is preliminary data.</text>
</comment>
<keyword evidence="3" id="KW-1185">Reference proteome</keyword>
<gene>
    <name evidence="2" type="ORF">CFR75_12275</name>
</gene>
<dbReference type="EMBL" id="NKUC01000029">
    <property type="protein sequence ID" value="PYD56197.1"/>
    <property type="molecule type" value="Genomic_DNA"/>
</dbReference>
<reference evidence="2 3" key="1">
    <citation type="submission" date="2017-07" db="EMBL/GenBank/DDBJ databases">
        <title>A draft genome sequence of Komagataeibacter xylinus LMG 1515.</title>
        <authorList>
            <person name="Skraban J."/>
            <person name="Cleenwerck I."/>
            <person name="Vandamme P."/>
            <person name="Trcek J."/>
        </authorList>
    </citation>
    <scope>NUCLEOTIDE SEQUENCE [LARGE SCALE GENOMIC DNA]</scope>
    <source>
        <strain evidence="2 3">LMG 1515</strain>
    </source>
</reference>
<protein>
    <recommendedName>
        <fullName evidence="4">DUF3085 domain-containing protein</fullName>
    </recommendedName>
</protein>
<proteinExistence type="predicted"/>
<dbReference type="Pfam" id="PF11284">
    <property type="entry name" value="DUF3085"/>
    <property type="match status" value="1"/>
</dbReference>
<dbReference type="RefSeq" id="WP_061274685.1">
    <property type="nucleotide sequence ID" value="NZ_CBCRXN010000023.1"/>
</dbReference>
<dbReference type="OrthoDB" id="7277249at2"/>
<dbReference type="Proteomes" id="UP000248257">
    <property type="component" value="Unassembled WGS sequence"/>
</dbReference>
<accession>A0A318Q007</accession>